<reference evidence="1" key="1">
    <citation type="submission" date="2021-02" db="EMBL/GenBank/DDBJ databases">
        <authorList>
            <person name="Nowell W R."/>
        </authorList>
    </citation>
    <scope>NUCLEOTIDE SEQUENCE</scope>
</reference>
<accession>A0A814QKD2</accession>
<comment type="caution">
    <text evidence="1">The sequence shown here is derived from an EMBL/GenBank/DDBJ whole genome shotgun (WGS) entry which is preliminary data.</text>
</comment>
<dbReference type="EMBL" id="CAJNOU010000945">
    <property type="protein sequence ID" value="CAF1120910.1"/>
    <property type="molecule type" value="Genomic_DNA"/>
</dbReference>
<dbReference type="AlphaFoldDB" id="A0A814QKD2"/>
<sequence>MIDGKTERQDGIFIVQIKLNENQQRNNLAWKSNTDQVFHYDDIITIYGKEKQFDVFVDNQPYADTNRCKELEFLIENRLDLRLLSNDTITLVFQDSDVNANLEFILSTILIDGKTERQGGIFIVQIKLNENQQRNNLAWKGNIDQVFHYDDIITIYGKENNLIFLLIINHMLCIINNEKQS</sequence>
<dbReference type="Proteomes" id="UP000663889">
    <property type="component" value="Unassembled WGS sequence"/>
</dbReference>
<organism evidence="1 2">
    <name type="scientific">Rotaria sordida</name>
    <dbReference type="NCBI Taxonomy" id="392033"/>
    <lineage>
        <taxon>Eukaryota</taxon>
        <taxon>Metazoa</taxon>
        <taxon>Spiralia</taxon>
        <taxon>Gnathifera</taxon>
        <taxon>Rotifera</taxon>
        <taxon>Eurotatoria</taxon>
        <taxon>Bdelloidea</taxon>
        <taxon>Philodinida</taxon>
        <taxon>Philodinidae</taxon>
        <taxon>Rotaria</taxon>
    </lineage>
</organism>
<proteinExistence type="predicted"/>
<evidence type="ECO:0000313" key="1">
    <source>
        <dbReference type="EMBL" id="CAF1120910.1"/>
    </source>
</evidence>
<gene>
    <name evidence="1" type="ORF">SEV965_LOCUS16905</name>
</gene>
<evidence type="ECO:0000313" key="2">
    <source>
        <dbReference type="Proteomes" id="UP000663889"/>
    </source>
</evidence>
<protein>
    <submittedName>
        <fullName evidence="1">Uncharacterized protein</fullName>
    </submittedName>
</protein>
<name>A0A814QKD2_9BILA</name>